<keyword evidence="2" id="KW-0732">Signal</keyword>
<accession>Q6MMP0</accession>
<sequence>MRSFGVFVLVCLVSLNSHALFGIGKKKKATPVSEYSKGHTIKTTDGCSLNLSDLYINPKNKHSWSGACPGGYAEGIGWVSVQANGISYKAFAVQMQRGWVLPGSYWYISGQTDFYQSTLGAHDCKDRKSNMQQCARIESFVAANPPYEQILTSDGCKLQQPSLLVHGSQVTWSGKCENGLAEGYGYVRHPSRDGNNVIIGKSAYLLRYHQGKRVVGSYYQWDSELNGSKNSFIFKIDHVLTPMHIETLKPCASIKPCKELMAAKALGGKNPEGMAPVSDFMPPVTNTRGGGDRPPTFDPNPRPNPGVPAQPPVNGGNGSSAGGGYGSGKYKAPKVACDDYALGLEMDKHSATINEGVGICDNAKATAKLYEFYANLLEASCPYKTAEVAQVREAVESAKQTIRGSCTDYNY</sequence>
<proteinExistence type="predicted"/>
<organism evidence="3 4">
    <name type="scientific">Bdellovibrio bacteriovorus (strain ATCC 15356 / DSM 50701 / NCIMB 9529 / HD100)</name>
    <dbReference type="NCBI Taxonomy" id="264462"/>
    <lineage>
        <taxon>Bacteria</taxon>
        <taxon>Pseudomonadati</taxon>
        <taxon>Bdellovibrionota</taxon>
        <taxon>Bdellovibrionia</taxon>
        <taxon>Bdellovibrionales</taxon>
        <taxon>Pseudobdellovibrionaceae</taxon>
        <taxon>Bdellovibrio</taxon>
    </lineage>
</organism>
<feature type="chain" id="PRO_5005699764" evidence="2">
    <location>
        <begin position="20"/>
        <end position="411"/>
    </location>
</feature>
<gene>
    <name evidence="3" type="ordered locus">Bd1586</name>
</gene>
<dbReference type="EMBL" id="BX842650">
    <property type="protein sequence ID" value="CAE79464.1"/>
    <property type="molecule type" value="Genomic_DNA"/>
</dbReference>
<name>Q6MMP0_BDEBA</name>
<reference evidence="3 4" key="1">
    <citation type="journal article" date="2004" name="Science">
        <title>A predator unmasked: life cycle of Bdellovibrio bacteriovorus from a genomic perspective.</title>
        <authorList>
            <person name="Rendulic S."/>
            <person name="Jagtap P."/>
            <person name="Rosinus A."/>
            <person name="Eppinger M."/>
            <person name="Baar C."/>
            <person name="Lanz C."/>
            <person name="Keller H."/>
            <person name="Lambert C."/>
            <person name="Evans K.J."/>
            <person name="Goesmann A."/>
            <person name="Meyer F."/>
            <person name="Sockett R.E."/>
            <person name="Schuster S.C."/>
        </authorList>
    </citation>
    <scope>NUCLEOTIDE SEQUENCE [LARGE SCALE GENOMIC DNA]</scope>
    <source>
        <strain evidence="4">ATCC 15356 / DSM 50701 / NCIMB 9529 / HD100</strain>
    </source>
</reference>
<feature type="compositionally biased region" description="Pro residues" evidence="1">
    <location>
        <begin position="296"/>
        <end position="311"/>
    </location>
</feature>
<dbReference type="STRING" id="264462.Bd1586"/>
<evidence type="ECO:0000313" key="4">
    <source>
        <dbReference type="Proteomes" id="UP000008080"/>
    </source>
</evidence>
<evidence type="ECO:0000313" key="3">
    <source>
        <dbReference type="EMBL" id="CAE79464.1"/>
    </source>
</evidence>
<dbReference type="HOGENOM" id="CLU_661671_0_0_7"/>
<dbReference type="Proteomes" id="UP000008080">
    <property type="component" value="Chromosome"/>
</dbReference>
<feature type="signal peptide" evidence="2">
    <location>
        <begin position="1"/>
        <end position="19"/>
    </location>
</feature>
<keyword evidence="4" id="KW-1185">Reference proteome</keyword>
<feature type="region of interest" description="Disordered" evidence="1">
    <location>
        <begin position="285"/>
        <end position="324"/>
    </location>
</feature>
<evidence type="ECO:0000256" key="2">
    <source>
        <dbReference type="SAM" id="SignalP"/>
    </source>
</evidence>
<dbReference type="AlphaFoldDB" id="Q6MMP0"/>
<evidence type="ECO:0000256" key="1">
    <source>
        <dbReference type="SAM" id="MobiDB-lite"/>
    </source>
</evidence>
<protein>
    <submittedName>
        <fullName evidence="3">Uncharacterized protein</fullName>
    </submittedName>
</protein>
<feature type="compositionally biased region" description="Gly residues" evidence="1">
    <location>
        <begin position="315"/>
        <end position="324"/>
    </location>
</feature>
<dbReference type="KEGG" id="bba:Bd1586"/>